<evidence type="ECO:0000259" key="7">
    <source>
        <dbReference type="PROSITE" id="PS51294"/>
    </source>
</evidence>
<evidence type="ECO:0000256" key="1">
    <source>
        <dbReference type="ARBA" id="ARBA00004123"/>
    </source>
</evidence>
<keyword evidence="5" id="KW-0539">Nucleus</keyword>
<comment type="caution">
    <text evidence="8">The sequence shown here is derived from an EMBL/GenBank/DDBJ whole genome shotgun (WGS) entry which is preliminary data.</text>
</comment>
<keyword evidence="9" id="KW-1185">Reference proteome</keyword>
<evidence type="ECO:0000256" key="5">
    <source>
        <dbReference type="ARBA" id="ARBA00023242"/>
    </source>
</evidence>
<protein>
    <submittedName>
        <fullName evidence="8">Transcription factor myb3r-5</fullName>
    </submittedName>
</protein>
<dbReference type="EMBL" id="PKMF04000800">
    <property type="protein sequence ID" value="KAK7819017.1"/>
    <property type="molecule type" value="Genomic_DNA"/>
</dbReference>
<gene>
    <name evidence="8" type="primary">MYB3R5_0</name>
    <name evidence="8" type="ORF">CFP56_040721</name>
</gene>
<dbReference type="PROSITE" id="PS50090">
    <property type="entry name" value="MYB_LIKE"/>
    <property type="match status" value="2"/>
</dbReference>
<feature type="domain" description="Myb-like" evidence="6">
    <location>
        <begin position="74"/>
        <end position="125"/>
    </location>
</feature>
<keyword evidence="4" id="KW-0238">DNA-binding</keyword>
<dbReference type="GO" id="GO:0000981">
    <property type="term" value="F:DNA-binding transcription factor activity, RNA polymerase II-specific"/>
    <property type="evidence" value="ECO:0007669"/>
    <property type="project" value="TreeGrafter"/>
</dbReference>
<feature type="non-terminal residue" evidence="8">
    <location>
        <position position="1"/>
    </location>
</feature>
<name>A0AAW0IXD5_QUESU</name>
<feature type="domain" description="HTH myb-type" evidence="7">
    <location>
        <begin position="130"/>
        <end position="163"/>
    </location>
</feature>
<comment type="subcellular location">
    <subcellularLocation>
        <location evidence="1">Nucleus</location>
    </subcellularLocation>
</comment>
<feature type="domain" description="HTH myb-type" evidence="7">
    <location>
        <begin position="74"/>
        <end position="129"/>
    </location>
</feature>
<dbReference type="InterPro" id="IPR050560">
    <property type="entry name" value="MYB_TF"/>
</dbReference>
<dbReference type="InterPro" id="IPR009057">
    <property type="entry name" value="Homeodomain-like_sf"/>
</dbReference>
<evidence type="ECO:0000313" key="9">
    <source>
        <dbReference type="Proteomes" id="UP000237347"/>
    </source>
</evidence>
<dbReference type="SMART" id="SM00717">
    <property type="entry name" value="SANT"/>
    <property type="match status" value="3"/>
</dbReference>
<dbReference type="GO" id="GO:0005634">
    <property type="term" value="C:nucleus"/>
    <property type="evidence" value="ECO:0007669"/>
    <property type="project" value="UniProtKB-SubCell"/>
</dbReference>
<sequence>IDFFWFRLLELENFNFKASKLEKKEMGIKEENHSYFESNQPPKQRKKKISTNLAECVPGRRDVQCLHRWQKVLNPDLVKGPWSKEEDDLICELVAKQGKKKWCEISKSLPGRIGKQCRERWHNHLNLNIKKTEWTREEESILINAHQMYGNKWAEIAKLLPGRYHILQNFYGFT</sequence>
<dbReference type="FunFam" id="1.10.10.60:FF:000010">
    <property type="entry name" value="Transcriptional activator Myb isoform A"/>
    <property type="match status" value="1"/>
</dbReference>
<keyword evidence="3" id="KW-0805">Transcription regulation</keyword>
<dbReference type="PROSITE" id="PS51294">
    <property type="entry name" value="HTH_MYB"/>
    <property type="match status" value="2"/>
</dbReference>
<dbReference type="InterPro" id="IPR001005">
    <property type="entry name" value="SANT/Myb"/>
</dbReference>
<accession>A0AAW0IXD5</accession>
<feature type="domain" description="Myb-like" evidence="6">
    <location>
        <begin position="126"/>
        <end position="163"/>
    </location>
</feature>
<dbReference type="PANTHER" id="PTHR45614:SF232">
    <property type="entry name" value="TRANSCRIPTION FACTOR MYB3R-2"/>
    <property type="match status" value="1"/>
</dbReference>
<proteinExistence type="predicted"/>
<dbReference type="GO" id="GO:0000978">
    <property type="term" value="F:RNA polymerase II cis-regulatory region sequence-specific DNA binding"/>
    <property type="evidence" value="ECO:0007669"/>
    <property type="project" value="TreeGrafter"/>
</dbReference>
<evidence type="ECO:0000313" key="8">
    <source>
        <dbReference type="EMBL" id="KAK7819017.1"/>
    </source>
</evidence>
<evidence type="ECO:0000256" key="2">
    <source>
        <dbReference type="ARBA" id="ARBA00022737"/>
    </source>
</evidence>
<dbReference type="PANTHER" id="PTHR45614">
    <property type="entry name" value="MYB PROTEIN-RELATED"/>
    <property type="match status" value="1"/>
</dbReference>
<keyword evidence="2" id="KW-0677">Repeat</keyword>
<organism evidence="8 9">
    <name type="scientific">Quercus suber</name>
    <name type="common">Cork oak</name>
    <dbReference type="NCBI Taxonomy" id="58331"/>
    <lineage>
        <taxon>Eukaryota</taxon>
        <taxon>Viridiplantae</taxon>
        <taxon>Streptophyta</taxon>
        <taxon>Embryophyta</taxon>
        <taxon>Tracheophyta</taxon>
        <taxon>Spermatophyta</taxon>
        <taxon>Magnoliopsida</taxon>
        <taxon>eudicotyledons</taxon>
        <taxon>Gunneridae</taxon>
        <taxon>Pentapetalae</taxon>
        <taxon>rosids</taxon>
        <taxon>fabids</taxon>
        <taxon>Fagales</taxon>
        <taxon>Fagaceae</taxon>
        <taxon>Quercus</taxon>
    </lineage>
</organism>
<evidence type="ECO:0000256" key="4">
    <source>
        <dbReference type="ARBA" id="ARBA00023125"/>
    </source>
</evidence>
<dbReference type="InterPro" id="IPR017930">
    <property type="entry name" value="Myb_dom"/>
</dbReference>
<dbReference type="Gene3D" id="1.10.10.60">
    <property type="entry name" value="Homeodomain-like"/>
    <property type="match status" value="3"/>
</dbReference>
<dbReference type="SUPFAM" id="SSF46689">
    <property type="entry name" value="Homeodomain-like"/>
    <property type="match status" value="2"/>
</dbReference>
<dbReference type="Pfam" id="PF00249">
    <property type="entry name" value="Myb_DNA-binding"/>
    <property type="match status" value="2"/>
</dbReference>
<dbReference type="AlphaFoldDB" id="A0AAW0IXD5"/>
<reference evidence="8 9" key="1">
    <citation type="journal article" date="2018" name="Sci. Data">
        <title>The draft genome sequence of cork oak.</title>
        <authorList>
            <person name="Ramos A.M."/>
            <person name="Usie A."/>
            <person name="Barbosa P."/>
            <person name="Barros P.M."/>
            <person name="Capote T."/>
            <person name="Chaves I."/>
            <person name="Simoes F."/>
            <person name="Abreu I."/>
            <person name="Carrasquinho I."/>
            <person name="Faro C."/>
            <person name="Guimaraes J.B."/>
            <person name="Mendonca D."/>
            <person name="Nobrega F."/>
            <person name="Rodrigues L."/>
            <person name="Saibo N.J.M."/>
            <person name="Varela M.C."/>
            <person name="Egas C."/>
            <person name="Matos J."/>
            <person name="Miguel C.M."/>
            <person name="Oliveira M.M."/>
            <person name="Ricardo C.P."/>
            <person name="Goncalves S."/>
        </authorList>
    </citation>
    <scope>NUCLEOTIDE SEQUENCE [LARGE SCALE GENOMIC DNA]</scope>
    <source>
        <strain evidence="9">cv. HL8</strain>
    </source>
</reference>
<evidence type="ECO:0000256" key="3">
    <source>
        <dbReference type="ARBA" id="ARBA00023015"/>
    </source>
</evidence>
<keyword evidence="3" id="KW-0804">Transcription</keyword>
<dbReference type="Proteomes" id="UP000237347">
    <property type="component" value="Unassembled WGS sequence"/>
</dbReference>
<dbReference type="CDD" id="cd00167">
    <property type="entry name" value="SANT"/>
    <property type="match status" value="2"/>
</dbReference>
<evidence type="ECO:0000259" key="6">
    <source>
        <dbReference type="PROSITE" id="PS50090"/>
    </source>
</evidence>